<evidence type="ECO:0008006" key="5">
    <source>
        <dbReference type="Google" id="ProtNLM"/>
    </source>
</evidence>
<evidence type="ECO:0000313" key="3">
    <source>
        <dbReference type="EMBL" id="MDQ0910359.1"/>
    </source>
</evidence>
<accession>A0AAW8FKN3</accession>
<dbReference type="AlphaFoldDB" id="A0AAW8FKN3"/>
<comment type="caution">
    <text evidence="3">The sequence shown here is derived from an EMBL/GenBank/DDBJ whole genome shotgun (WGS) entry which is preliminary data.</text>
</comment>
<dbReference type="RefSeq" id="WP_306980929.1">
    <property type="nucleotide sequence ID" value="NZ_JAUSZV010000005.1"/>
</dbReference>
<sequence length="530" mass="54461">MGIPSGGYQVDPDTVFRSSVQFLDTKDFVFDIASGTAGDLSASAGMAGDDSTAHSFASKYEPAARTVVKAIGTAGQGMATISSRLLAMATNYLAADDTIAAQMTGKINTSSGLSPSARQQQCEPSEAYNSLPMVTGSQQVHEIPVIGKFWPQGDPDKLRAASRVWASCATLIDDAQVNASRHAADVEQECSGEAFDKFHAYAAGLYTGRPQSGTQTSASLPLMENISASCRLLQKACDDYADAIDTCRDTLIGLATAAGIITVGGVLLTVFTLGASDAAAGAADAALAADAAVAAEVLATAEADAAASAAVAEAEAIVAQLAQRLAVTSGFAGVVLGGAVVTGTGLDSAQAAGAPELGGTQLASTATGPVGPVLPPVPPPFPLYSPAEQAAATAWVNGLPQRQPNYGTPADRAYQVRVAGTPERLMGGANGETVWADGYRPADGAIIDAKNVRQQGCSPRTLQGLQEGSFNTNLVLGKDSSEMDRYQSAIDNPANHAQYLEIDTNDPSTTGYWQYLCAANHVKSNVRYVP</sequence>
<organism evidence="3 4">
    <name type="scientific">Streptomyces canus</name>
    <dbReference type="NCBI Taxonomy" id="58343"/>
    <lineage>
        <taxon>Bacteria</taxon>
        <taxon>Bacillati</taxon>
        <taxon>Actinomycetota</taxon>
        <taxon>Actinomycetes</taxon>
        <taxon>Kitasatosporales</taxon>
        <taxon>Streptomycetaceae</taxon>
        <taxon>Streptomyces</taxon>
        <taxon>Streptomyces aurantiacus group</taxon>
    </lineage>
</organism>
<dbReference type="Pfam" id="PF25547">
    <property type="entry name" value="WXG100_2"/>
    <property type="match status" value="1"/>
</dbReference>
<dbReference type="Pfam" id="PF15646">
    <property type="entry name" value="Tox-REase-2"/>
    <property type="match status" value="1"/>
</dbReference>
<name>A0AAW8FKN3_9ACTN</name>
<feature type="domain" description="Outer membrane channel protein CpnT-like N-terminal" evidence="2">
    <location>
        <begin position="146"/>
        <end position="288"/>
    </location>
</feature>
<dbReference type="InterPro" id="IPR028906">
    <property type="entry name" value="Tox-REase-2_dom"/>
</dbReference>
<dbReference type="EMBL" id="JAUSZV010000005">
    <property type="protein sequence ID" value="MDQ0910359.1"/>
    <property type="molecule type" value="Genomic_DNA"/>
</dbReference>
<gene>
    <name evidence="3" type="ORF">QFZ22_006344</name>
</gene>
<dbReference type="Proteomes" id="UP001234216">
    <property type="component" value="Unassembled WGS sequence"/>
</dbReference>
<evidence type="ECO:0000259" key="1">
    <source>
        <dbReference type="Pfam" id="PF15646"/>
    </source>
</evidence>
<reference evidence="3" key="1">
    <citation type="submission" date="2023-07" db="EMBL/GenBank/DDBJ databases">
        <title>Comparative genomics of wheat-associated soil bacteria to identify genetic determinants of phenazine resistance.</title>
        <authorList>
            <person name="Mouncey N."/>
        </authorList>
    </citation>
    <scope>NUCLEOTIDE SEQUENCE</scope>
    <source>
        <strain evidence="3">V4I22</strain>
    </source>
</reference>
<proteinExistence type="predicted"/>
<feature type="domain" description="Tox-REase-2" evidence="1">
    <location>
        <begin position="410"/>
        <end position="522"/>
    </location>
</feature>
<dbReference type="InterPro" id="IPR057746">
    <property type="entry name" value="CpnT-like_N"/>
</dbReference>
<evidence type="ECO:0000259" key="2">
    <source>
        <dbReference type="Pfam" id="PF25547"/>
    </source>
</evidence>
<evidence type="ECO:0000313" key="4">
    <source>
        <dbReference type="Proteomes" id="UP001234216"/>
    </source>
</evidence>
<protein>
    <recommendedName>
        <fullName evidence="5">Tox-REase-2 domain-containing protein</fullName>
    </recommendedName>
</protein>